<dbReference type="EMBL" id="SUPL01000007">
    <property type="protein sequence ID" value="TJY33432.1"/>
    <property type="molecule type" value="Genomic_DNA"/>
</dbReference>
<name>A0A4U0ESW7_9FLAO</name>
<comment type="caution">
    <text evidence="2">The sequence shown here is derived from an EMBL/GenBank/DDBJ whole genome shotgun (WGS) entry which is preliminary data.</text>
</comment>
<keyword evidence="1" id="KW-0472">Membrane</keyword>
<dbReference type="AlphaFoldDB" id="A0A4U0ESW7"/>
<dbReference type="RefSeq" id="WP_136844611.1">
    <property type="nucleotide sequence ID" value="NZ_SUPL01000007.1"/>
</dbReference>
<sequence>MRFKDYIWAIYLIVFPFYAFESGNPQIADAFGAILIFGHISEILKNIKTNRFTKSLFLFVVYTFIVNAVWMLILGEFEIIKNSIFYFYSFLMVLFLVGKIEDVSFLKFTFKAITVALILQLVLWPFVESEGVRNQMFFNNPNQLGLWALCLLIITSVITEIIKPKLLHSLIPLIIASFLIIISASRAALAGCLLFWMFYIIKSRKYLILFITIVVIGSIFIGYNYDLNLSNFTALEYNIERLQSESISSNRSLGGRGYDRIVNYPQYLFFGAGEGLYERFNETIELHSIFANVLFSYGIIGFSMFIFAFSSLLKNKLTKIVIILFLALAVFAMVHMSLRVPFFWMTCLFIVYLHKYKNNLDIDNREFLTHP</sequence>
<evidence type="ECO:0000313" key="2">
    <source>
        <dbReference type="EMBL" id="TJY33432.1"/>
    </source>
</evidence>
<organism evidence="2 3">
    <name type="scientific">Pontimicrobium aquaticum</name>
    <dbReference type="NCBI Taxonomy" id="2565367"/>
    <lineage>
        <taxon>Bacteria</taxon>
        <taxon>Pseudomonadati</taxon>
        <taxon>Bacteroidota</taxon>
        <taxon>Flavobacteriia</taxon>
        <taxon>Flavobacteriales</taxon>
        <taxon>Flavobacteriaceae</taxon>
        <taxon>Pontimicrobium</taxon>
    </lineage>
</organism>
<feature type="transmembrane region" description="Helical" evidence="1">
    <location>
        <begin position="79"/>
        <end position="98"/>
    </location>
</feature>
<evidence type="ECO:0000256" key="1">
    <source>
        <dbReference type="SAM" id="Phobius"/>
    </source>
</evidence>
<feature type="transmembrane region" description="Helical" evidence="1">
    <location>
        <begin position="320"/>
        <end position="353"/>
    </location>
</feature>
<dbReference type="OrthoDB" id="1936666at2"/>
<proteinExistence type="predicted"/>
<gene>
    <name evidence="2" type="ORF">E5167_13100</name>
</gene>
<feature type="transmembrane region" description="Helical" evidence="1">
    <location>
        <begin position="56"/>
        <end position="73"/>
    </location>
</feature>
<dbReference type="Proteomes" id="UP000307657">
    <property type="component" value="Unassembled WGS sequence"/>
</dbReference>
<feature type="transmembrane region" description="Helical" evidence="1">
    <location>
        <begin position="289"/>
        <end position="308"/>
    </location>
</feature>
<accession>A0A4U0ESW7</accession>
<evidence type="ECO:0008006" key="4">
    <source>
        <dbReference type="Google" id="ProtNLM"/>
    </source>
</evidence>
<reference evidence="2 3" key="1">
    <citation type="submission" date="2019-04" db="EMBL/GenBank/DDBJ databases">
        <title>Lacinutrix sp. nov., isolated from marine water.</title>
        <authorList>
            <person name="Kim W."/>
        </authorList>
    </citation>
    <scope>NUCLEOTIDE SEQUENCE [LARGE SCALE GENOMIC DNA]</scope>
    <source>
        <strain evidence="2 3">CAU 1491</strain>
    </source>
</reference>
<feature type="transmembrane region" description="Helical" evidence="1">
    <location>
        <begin position="144"/>
        <end position="162"/>
    </location>
</feature>
<keyword evidence="3" id="KW-1185">Reference proteome</keyword>
<feature type="transmembrane region" description="Helical" evidence="1">
    <location>
        <begin position="174"/>
        <end position="200"/>
    </location>
</feature>
<feature type="transmembrane region" description="Helical" evidence="1">
    <location>
        <begin position="206"/>
        <end position="225"/>
    </location>
</feature>
<keyword evidence="1" id="KW-1133">Transmembrane helix</keyword>
<protein>
    <recommendedName>
        <fullName evidence="4">O-Antigen ligase</fullName>
    </recommendedName>
</protein>
<evidence type="ECO:0000313" key="3">
    <source>
        <dbReference type="Proteomes" id="UP000307657"/>
    </source>
</evidence>
<keyword evidence="1" id="KW-0812">Transmembrane</keyword>